<dbReference type="EMBL" id="CM023478">
    <property type="protein sequence ID" value="KAH7934134.1"/>
    <property type="molecule type" value="Genomic_DNA"/>
</dbReference>
<accession>A0ACB8C5N9</accession>
<gene>
    <name evidence="1" type="ORF">HPB49_021699</name>
</gene>
<evidence type="ECO:0000313" key="1">
    <source>
        <dbReference type="EMBL" id="KAH7934134.1"/>
    </source>
</evidence>
<comment type="caution">
    <text evidence="1">The sequence shown here is derived from an EMBL/GenBank/DDBJ whole genome shotgun (WGS) entry which is preliminary data.</text>
</comment>
<organism evidence="1 2">
    <name type="scientific">Dermacentor silvarum</name>
    <name type="common">Tick</name>
    <dbReference type="NCBI Taxonomy" id="543639"/>
    <lineage>
        <taxon>Eukaryota</taxon>
        <taxon>Metazoa</taxon>
        <taxon>Ecdysozoa</taxon>
        <taxon>Arthropoda</taxon>
        <taxon>Chelicerata</taxon>
        <taxon>Arachnida</taxon>
        <taxon>Acari</taxon>
        <taxon>Parasitiformes</taxon>
        <taxon>Ixodida</taxon>
        <taxon>Ixodoidea</taxon>
        <taxon>Ixodidae</taxon>
        <taxon>Rhipicephalinae</taxon>
        <taxon>Dermacentor</taxon>
    </lineage>
</organism>
<evidence type="ECO:0000313" key="2">
    <source>
        <dbReference type="Proteomes" id="UP000821865"/>
    </source>
</evidence>
<reference evidence="1" key="1">
    <citation type="submission" date="2020-05" db="EMBL/GenBank/DDBJ databases">
        <title>Large-scale comparative analyses of tick genomes elucidate their genetic diversity and vector capacities.</title>
        <authorList>
            <person name="Jia N."/>
            <person name="Wang J."/>
            <person name="Shi W."/>
            <person name="Du L."/>
            <person name="Sun Y."/>
            <person name="Zhan W."/>
            <person name="Jiang J."/>
            <person name="Wang Q."/>
            <person name="Zhang B."/>
            <person name="Ji P."/>
            <person name="Sakyi L.B."/>
            <person name="Cui X."/>
            <person name="Yuan T."/>
            <person name="Jiang B."/>
            <person name="Yang W."/>
            <person name="Lam T.T.-Y."/>
            <person name="Chang Q."/>
            <person name="Ding S."/>
            <person name="Wang X."/>
            <person name="Zhu J."/>
            <person name="Ruan X."/>
            <person name="Zhao L."/>
            <person name="Wei J."/>
            <person name="Que T."/>
            <person name="Du C."/>
            <person name="Cheng J."/>
            <person name="Dai P."/>
            <person name="Han X."/>
            <person name="Huang E."/>
            <person name="Gao Y."/>
            <person name="Liu J."/>
            <person name="Shao H."/>
            <person name="Ye R."/>
            <person name="Li L."/>
            <person name="Wei W."/>
            <person name="Wang X."/>
            <person name="Wang C."/>
            <person name="Yang T."/>
            <person name="Huo Q."/>
            <person name="Li W."/>
            <person name="Guo W."/>
            <person name="Chen H."/>
            <person name="Zhou L."/>
            <person name="Ni X."/>
            <person name="Tian J."/>
            <person name="Zhou Y."/>
            <person name="Sheng Y."/>
            <person name="Liu T."/>
            <person name="Pan Y."/>
            <person name="Xia L."/>
            <person name="Li J."/>
            <person name="Zhao F."/>
            <person name="Cao W."/>
        </authorList>
    </citation>
    <scope>NUCLEOTIDE SEQUENCE</scope>
    <source>
        <strain evidence="1">Dsil-2018</strain>
    </source>
</reference>
<dbReference type="Proteomes" id="UP000821865">
    <property type="component" value="Chromosome 9"/>
</dbReference>
<keyword evidence="2" id="KW-1185">Reference proteome</keyword>
<name>A0ACB8C5N9_DERSI</name>
<proteinExistence type="predicted"/>
<sequence>MNQVFLSLYYYSNNEYNCGGTIITRRHVLTAAHCLILENVYVGRVDVLYGNVDHRHARKVPAEKMLIHRDYHRTHHVNDIALLVVKYPFEYRRDAGPICLPLTPLPVFNTAATVAGWGSLDYGGLAVNHLRLTEVKVLPNEICQLTFRHLDYNECGQYCAERRGTSACRVHLELTVPDGSEYGCGGTIITKLHVLTAAHCLHINGAEVTSIDVVYGHVERLRGKRVKALKKLGHPYYNVLSHENDIAVIKVERPFPFGKYVRPVCVLLEPVDITNTEALVAGWGRLAESGERTKYLHYTSLRLLPHDVCKSVYFSNYNHDVNYCAYKKDTDTCQGDSGGPLKIKTTTGIYVQVGIISHGIGCAQEGVPGVYTRVDAFASWLTEAVASDEGYEEFPNAPLRQPVQYQAHELPRLSRSE</sequence>
<protein>
    <submittedName>
        <fullName evidence="1">Uncharacterized protein</fullName>
    </submittedName>
</protein>